<dbReference type="PROSITE" id="PS50146">
    <property type="entry name" value="DAGK"/>
    <property type="match status" value="1"/>
</dbReference>
<dbReference type="AlphaFoldDB" id="A0A0J0XZK0"/>
<name>A0A0J0XZK0_9TREE</name>
<dbReference type="RefSeq" id="XP_018282951.1">
    <property type="nucleotide sequence ID" value="XM_018421657.1"/>
</dbReference>
<dbReference type="EMBL" id="KQ087177">
    <property type="protein sequence ID" value="KLT46460.1"/>
    <property type="molecule type" value="Genomic_DNA"/>
</dbReference>
<gene>
    <name evidence="2" type="ORF">CC85DRAFT_281565</name>
</gene>
<dbReference type="PANTHER" id="PTHR12358">
    <property type="entry name" value="SPHINGOSINE KINASE"/>
    <property type="match status" value="1"/>
</dbReference>
<reference evidence="2 3" key="1">
    <citation type="submission" date="2015-03" db="EMBL/GenBank/DDBJ databases">
        <title>Genomics and transcriptomics of the oil-accumulating basidiomycete yeast T. oleaginosus allow insights into substrate utilization and the diverse evolutionary trajectories of mating systems in fungi.</title>
        <authorList>
            <consortium name="DOE Joint Genome Institute"/>
            <person name="Kourist R."/>
            <person name="Kracht O."/>
            <person name="Bracharz F."/>
            <person name="Lipzen A."/>
            <person name="Nolan M."/>
            <person name="Ohm R."/>
            <person name="Grigoriev I."/>
            <person name="Sun S."/>
            <person name="Heitman J."/>
            <person name="Bruck T."/>
            <person name="Nowrousian M."/>
        </authorList>
    </citation>
    <scope>NUCLEOTIDE SEQUENCE [LARGE SCALE GENOMIC DNA]</scope>
    <source>
        <strain evidence="2 3">IBC0246</strain>
    </source>
</reference>
<dbReference type="InterPro" id="IPR050187">
    <property type="entry name" value="Lipid_Phosphate_FormReg"/>
</dbReference>
<dbReference type="STRING" id="879819.A0A0J0XZK0"/>
<dbReference type="InterPro" id="IPR016064">
    <property type="entry name" value="NAD/diacylglycerol_kinase_sf"/>
</dbReference>
<dbReference type="InterPro" id="IPR017438">
    <property type="entry name" value="ATP-NAD_kinase_N"/>
</dbReference>
<evidence type="ECO:0000313" key="2">
    <source>
        <dbReference type="EMBL" id="KLT46460.1"/>
    </source>
</evidence>
<dbReference type="GO" id="GO:0005737">
    <property type="term" value="C:cytoplasm"/>
    <property type="evidence" value="ECO:0007669"/>
    <property type="project" value="TreeGrafter"/>
</dbReference>
<dbReference type="GeneID" id="28982260"/>
<dbReference type="OrthoDB" id="336240at2759"/>
<dbReference type="GO" id="GO:0001727">
    <property type="term" value="F:lipid kinase activity"/>
    <property type="evidence" value="ECO:0007669"/>
    <property type="project" value="TreeGrafter"/>
</dbReference>
<dbReference type="Pfam" id="PF00781">
    <property type="entry name" value="DAGK_cat"/>
    <property type="match status" value="1"/>
</dbReference>
<dbReference type="GO" id="GO:0046512">
    <property type="term" value="P:sphingosine biosynthetic process"/>
    <property type="evidence" value="ECO:0007669"/>
    <property type="project" value="TreeGrafter"/>
</dbReference>
<organism evidence="2 3">
    <name type="scientific">Cutaneotrichosporon oleaginosum</name>
    <dbReference type="NCBI Taxonomy" id="879819"/>
    <lineage>
        <taxon>Eukaryota</taxon>
        <taxon>Fungi</taxon>
        <taxon>Dikarya</taxon>
        <taxon>Basidiomycota</taxon>
        <taxon>Agaricomycotina</taxon>
        <taxon>Tremellomycetes</taxon>
        <taxon>Trichosporonales</taxon>
        <taxon>Trichosporonaceae</taxon>
        <taxon>Cutaneotrichosporon</taxon>
    </lineage>
</organism>
<dbReference type="GO" id="GO:0016020">
    <property type="term" value="C:membrane"/>
    <property type="evidence" value="ECO:0007669"/>
    <property type="project" value="TreeGrafter"/>
</dbReference>
<dbReference type="Gene3D" id="3.40.50.10330">
    <property type="entry name" value="Probable inorganic polyphosphate/atp-NAD kinase, domain 1"/>
    <property type="match status" value="1"/>
</dbReference>
<sequence>MPRYHVLVNPVSGAGEAPDFVEHRVLPLLNSLRIDYDVHVTKCMNDAGRIGRELLFEREQRVKEGKVARDEVTTVVVGGGDGTAHEFMEGVLEGVRGGAPLGRWELVTLPLGTANALHSTLFPPDSVPVPLTERLEPLIAPGNMHALASLIRALEGGAPRSLPVTQTTLFTSSGTPSSDPIPSHIVLSTALHANILADSEAFRAEMPGIERFKRAAADNITVFFPAKARLLPSAAGVRVYDPRTRDWKEGPEELEGPFAYFLSVTTTPRLEPTFVVAPTLARLPPAPHEGTMDIVVLRPMRDPHVAAAGDQGVAWAPRAKEVLGAAYDDGRHIALLYGAEGTVDISARQPQKDPGGEPVVEVFRCAGFEWTPTEEGHAKSHIVCADGSLYTVPPGGMARAKVMESHAGEGFWVWG</sequence>
<keyword evidence="3" id="KW-1185">Reference proteome</keyword>
<dbReference type="Proteomes" id="UP000053611">
    <property type="component" value="Unassembled WGS sequence"/>
</dbReference>
<protein>
    <recommendedName>
        <fullName evidence="1">DAGKc domain-containing protein</fullName>
    </recommendedName>
</protein>
<feature type="domain" description="DAGKc" evidence="1">
    <location>
        <begin position="1"/>
        <end position="117"/>
    </location>
</feature>
<evidence type="ECO:0000259" key="1">
    <source>
        <dbReference type="PROSITE" id="PS50146"/>
    </source>
</evidence>
<dbReference type="InterPro" id="IPR001206">
    <property type="entry name" value="Diacylglycerol_kinase_cat_dom"/>
</dbReference>
<dbReference type="PANTHER" id="PTHR12358:SF105">
    <property type="entry name" value="DAGKC DOMAIN-CONTAINING PROTEIN"/>
    <property type="match status" value="1"/>
</dbReference>
<accession>A0A0J0XZK0</accession>
<proteinExistence type="predicted"/>
<evidence type="ECO:0000313" key="3">
    <source>
        <dbReference type="Proteomes" id="UP000053611"/>
    </source>
</evidence>
<dbReference type="SUPFAM" id="SSF111331">
    <property type="entry name" value="NAD kinase/diacylglycerol kinase-like"/>
    <property type="match status" value="1"/>
</dbReference>